<organism evidence="9 10">
    <name type="scientific">Bodo saltans</name>
    <name type="common">Flagellated protozoan</name>
    <dbReference type="NCBI Taxonomy" id="75058"/>
    <lineage>
        <taxon>Eukaryota</taxon>
        <taxon>Discoba</taxon>
        <taxon>Euglenozoa</taxon>
        <taxon>Kinetoplastea</taxon>
        <taxon>Metakinetoplastina</taxon>
        <taxon>Eubodonida</taxon>
        <taxon>Bodonidae</taxon>
        <taxon>Bodo</taxon>
    </lineage>
</organism>
<dbReference type="CDD" id="cd00200">
    <property type="entry name" value="WD40"/>
    <property type="match status" value="1"/>
</dbReference>
<dbReference type="VEuPathDB" id="TriTrypDB:BSAL_30440"/>
<evidence type="ECO:0000313" key="9">
    <source>
        <dbReference type="EMBL" id="CUG91148.1"/>
    </source>
</evidence>
<dbReference type="PROSITE" id="PS50294">
    <property type="entry name" value="WD_REPEATS_REGION"/>
    <property type="match status" value="2"/>
</dbReference>
<dbReference type="PANTHER" id="PTHR19918">
    <property type="entry name" value="CELL DIVISION CYCLE 20 CDC20 FIZZY -RELATED"/>
    <property type="match status" value="1"/>
</dbReference>
<feature type="region of interest" description="Disordered" evidence="7">
    <location>
        <begin position="524"/>
        <end position="566"/>
    </location>
</feature>
<dbReference type="Gene3D" id="2.130.10.10">
    <property type="entry name" value="YVTN repeat-like/Quinoprotein amine dehydrogenase"/>
    <property type="match status" value="1"/>
</dbReference>
<dbReference type="GO" id="GO:0031145">
    <property type="term" value="P:anaphase-promoting complex-dependent catabolic process"/>
    <property type="evidence" value="ECO:0007669"/>
    <property type="project" value="TreeGrafter"/>
</dbReference>
<comment type="similarity">
    <text evidence="1">Belongs to the WD repeat CDC20/Fizzy family.</text>
</comment>
<dbReference type="PANTHER" id="PTHR19918:SF1">
    <property type="entry name" value="FIZZY-RELATED PROTEIN HOMOLOG"/>
    <property type="match status" value="1"/>
</dbReference>
<evidence type="ECO:0000256" key="4">
    <source>
        <dbReference type="ARBA" id="ARBA00022980"/>
    </source>
</evidence>
<keyword evidence="3" id="KW-0677">Repeat</keyword>
<dbReference type="PROSITE" id="PS50082">
    <property type="entry name" value="WD_REPEATS_2"/>
    <property type="match status" value="4"/>
</dbReference>
<dbReference type="InterPro" id="IPR056150">
    <property type="entry name" value="WD40_CDC20-Fz"/>
</dbReference>
<keyword evidence="10" id="KW-1185">Reference proteome</keyword>
<name>A0A0S4JRK0_BODSA</name>
<feature type="compositionally biased region" description="Polar residues" evidence="7">
    <location>
        <begin position="41"/>
        <end position="73"/>
    </location>
</feature>
<evidence type="ECO:0000256" key="6">
    <source>
        <dbReference type="PROSITE-ProRule" id="PRU00221"/>
    </source>
</evidence>
<feature type="compositionally biased region" description="Basic and acidic residues" evidence="7">
    <location>
        <begin position="75"/>
        <end position="87"/>
    </location>
</feature>
<dbReference type="GO" id="GO:1990757">
    <property type="term" value="F:ubiquitin ligase activator activity"/>
    <property type="evidence" value="ECO:0007669"/>
    <property type="project" value="TreeGrafter"/>
</dbReference>
<reference evidence="10" key="1">
    <citation type="submission" date="2015-09" db="EMBL/GenBank/DDBJ databases">
        <authorList>
            <consortium name="Pathogen Informatics"/>
        </authorList>
    </citation>
    <scope>NUCLEOTIDE SEQUENCE [LARGE SCALE GENOMIC DNA]</scope>
    <source>
        <strain evidence="10">Lake Konstanz</strain>
    </source>
</reference>
<accession>A0A0S4JRK0</accession>
<evidence type="ECO:0000256" key="1">
    <source>
        <dbReference type="ARBA" id="ARBA00006445"/>
    </source>
</evidence>
<dbReference type="InterPro" id="IPR033010">
    <property type="entry name" value="Cdc20/Fizzy"/>
</dbReference>
<dbReference type="SUPFAM" id="SSF50978">
    <property type="entry name" value="WD40 repeat-like"/>
    <property type="match status" value="1"/>
</dbReference>
<dbReference type="GO" id="GO:1905786">
    <property type="term" value="P:positive regulation of anaphase-promoting complex-dependent catabolic process"/>
    <property type="evidence" value="ECO:0007669"/>
    <property type="project" value="TreeGrafter"/>
</dbReference>
<dbReference type="Pfam" id="PF24807">
    <property type="entry name" value="WD40_CDC20-Fz"/>
    <property type="match status" value="1"/>
</dbReference>
<evidence type="ECO:0000256" key="2">
    <source>
        <dbReference type="ARBA" id="ARBA00022574"/>
    </source>
</evidence>
<dbReference type="InterPro" id="IPR019775">
    <property type="entry name" value="WD40_repeat_CS"/>
</dbReference>
<evidence type="ECO:0000259" key="8">
    <source>
        <dbReference type="Pfam" id="PF24807"/>
    </source>
</evidence>
<proteinExistence type="inferred from homology"/>
<feature type="compositionally biased region" description="Low complexity" evidence="7">
    <location>
        <begin position="541"/>
        <end position="555"/>
    </location>
</feature>
<evidence type="ECO:0000256" key="5">
    <source>
        <dbReference type="ARBA" id="ARBA00023306"/>
    </source>
</evidence>
<gene>
    <name evidence="9" type="ORF">BSAL_30440</name>
</gene>
<dbReference type="InterPro" id="IPR001680">
    <property type="entry name" value="WD40_rpt"/>
</dbReference>
<dbReference type="EMBL" id="CYKH01001892">
    <property type="protein sequence ID" value="CUG91148.1"/>
    <property type="molecule type" value="Genomic_DNA"/>
</dbReference>
<keyword evidence="2 6" id="KW-0853">WD repeat</keyword>
<dbReference type="InterPro" id="IPR036322">
    <property type="entry name" value="WD40_repeat_dom_sf"/>
</dbReference>
<feature type="region of interest" description="Disordered" evidence="7">
    <location>
        <begin position="17"/>
        <end position="87"/>
    </location>
</feature>
<evidence type="ECO:0000256" key="3">
    <source>
        <dbReference type="ARBA" id="ARBA00022737"/>
    </source>
</evidence>
<dbReference type="Proteomes" id="UP000051952">
    <property type="component" value="Unassembled WGS sequence"/>
</dbReference>
<keyword evidence="4" id="KW-0689">Ribosomal protein</keyword>
<protein>
    <submittedName>
        <fullName evidence="9">WD40 repeat-containing protein, putative</fullName>
    </submittedName>
</protein>
<dbReference type="OrthoDB" id="10263272at2759"/>
<feature type="repeat" description="WD" evidence="6">
    <location>
        <begin position="395"/>
        <end position="439"/>
    </location>
</feature>
<dbReference type="GO" id="GO:0005840">
    <property type="term" value="C:ribosome"/>
    <property type="evidence" value="ECO:0007669"/>
    <property type="project" value="UniProtKB-KW"/>
</dbReference>
<dbReference type="AlphaFoldDB" id="A0A0S4JRK0"/>
<evidence type="ECO:0000313" key="10">
    <source>
        <dbReference type="Proteomes" id="UP000051952"/>
    </source>
</evidence>
<dbReference type="OMA" id="KMLRFWN"/>
<feature type="domain" description="CDC20/Fizzy WD40" evidence="8">
    <location>
        <begin position="221"/>
        <end position="514"/>
    </location>
</feature>
<evidence type="ECO:0000256" key="7">
    <source>
        <dbReference type="SAM" id="MobiDB-lite"/>
    </source>
</evidence>
<keyword evidence="4" id="KW-0687">Ribonucleoprotein</keyword>
<dbReference type="PROSITE" id="PS00678">
    <property type="entry name" value="WD_REPEATS_1"/>
    <property type="match status" value="1"/>
</dbReference>
<feature type="repeat" description="WD" evidence="6">
    <location>
        <begin position="483"/>
        <end position="514"/>
    </location>
</feature>
<dbReference type="SMART" id="SM00320">
    <property type="entry name" value="WD40"/>
    <property type="match status" value="7"/>
</dbReference>
<feature type="repeat" description="WD" evidence="6">
    <location>
        <begin position="267"/>
        <end position="308"/>
    </location>
</feature>
<dbReference type="GO" id="GO:0010997">
    <property type="term" value="F:anaphase-promoting complex binding"/>
    <property type="evidence" value="ECO:0007669"/>
    <property type="project" value="InterPro"/>
</dbReference>
<sequence>MNSEIWFPEGISSPMIGRKSSCLPPTTPPRISSSYGGGSSLFHQQQPTSPTLLQFQQPSPHLASPTTMLSSPIKTPERQTSDRFIPDRTSHDYSMSYFYLTRNENNLNTATPASLIGSDAAHPLMNHYTTPTLSSPPRCHSSSRPPPAAYVSNEPYTQMLARTLFPSPQTTVLGIHEPHTPTPTEEDRYTSSLGVVYEENRHSNFMSKTFRIIPQTPERILDAPELLDDFYLNLVDWSSTNLLTVALRHTVYLWNADTGGITQLMSTSHQDNYISAVAWHADGDLLAIGLNDAEVQVWSASTKSIVQRINAHSGRVGSLSWNGHILAAGSRDTTISLTDTREKRTFATLSGHTQEVCGLRWSPNGQQLASGGNDNLLNIWDYSRYSMECVLLSSLRQHTAAVKALAWNPAQPNLLASGGGTTDRTIRFWDTTTGQCLHHIDTKSQVCGIIWGRSGTELVSSHGVADNQLTIWKYPTLRKVVDLTGHTLRVLHLAMSPDGEVVVSASGDETIRFWRCFPPSSEDAMAPPTGRLSIGTPNAAGRRSGSGWVSDVSGSAMKSPANGRPSAIATALDEMLR</sequence>
<dbReference type="GO" id="GO:0005680">
    <property type="term" value="C:anaphase-promoting complex"/>
    <property type="evidence" value="ECO:0007669"/>
    <property type="project" value="TreeGrafter"/>
</dbReference>
<keyword evidence="5" id="KW-0131">Cell cycle</keyword>
<dbReference type="InterPro" id="IPR015943">
    <property type="entry name" value="WD40/YVTN_repeat-like_dom_sf"/>
</dbReference>
<feature type="repeat" description="WD" evidence="6">
    <location>
        <begin position="349"/>
        <end position="381"/>
    </location>
</feature>